<feature type="compositionally biased region" description="Pro residues" evidence="1">
    <location>
        <begin position="1386"/>
        <end position="1397"/>
    </location>
</feature>
<evidence type="ECO:0000313" key="3">
    <source>
        <dbReference type="Proteomes" id="UP000256328"/>
    </source>
</evidence>
<sequence>MGTAIPLDEIKRFEITEVYAHPDAKVDIVLVHGLNGDPRNTWTSKKGTFWPTQLLPASLKSAKARILVYGYNADVYAFGAKSASSDMIFQHAQSLVNNLALERKSEETTENSIIWVAHSLGGILVKRALELSNDLTNRNADDNRNIFVSTYGIIFLGTPHNGADPAKWGIILQSMVNALVPKKFMETESQMVKTLQSNNETLQDINLRFLEIYQKFKVCMVHEAAKTDLKGTKMLIVDQNSAGPLLPDVLYFGIEATHSNMCKFESKNSPGYLNISTTIKSWVEESPRVIKARQDIEKRLRQQDAEAKAREMLGIYEGAQSITPSPHGSHENTHGINTPDLSKSGISYHSVASIEPDVQSVAENEPYFIKPASFRPNSHFVGRETELAELHKLLFDKRRRKDGTSAVLVQSMPGGGKTHLARQYVYEHKNDFPGGIFWIRAKAMPELAAGYWDIARKAALRGSTEDLSKNDPEQFIKVVRKWLNQRQDWLLVLDGVHFDNPEALQKYIPDSPNTSLIYTSTQKAVSNDYQFMNPQVIKLPLLSAREAQTLLLLELDKKDPTKDDLLHSMELVQAMGFLPVVIHSVAQRLKATDEPLAKFARHYATEPRLRGLGAYIAVVEQLQMLGATEALNLLRILCFFSQHIPVEMIVLGLKALDVPVKASEPISGRSLNNTFKILNSFALIDRSEPEPSLYSSQSSKGSRDMIADHVDVIRLHSVVQSFFIDTLLADGCLPLWLDRAVRLFCCSFDAANDRIARKTSYGLVEDFRLYEIHGNKLREHARRHLKRYELLGEALSMLDKRLEIVKGEIERRTPESSHVIADGRPDAFQTSIFDRASSSSDADPETPGTVDRFHVGMSPWGIEVDKIQLDSPISIKSVPYDTGFQQSSPYTRQQFPPLRVRDDGYDTDMDESIAMTAKPSQRTIKHNESPTSSEGAWETVSNRRPRLKPAKLNLHRTIKATENQRYSDTTGAFRVISASAVDPRVTRETAQGFLQRNSSRARTQSRGRMSGQSQAEVALTHITKSSPPPVRGGGMIQDRRSRSRRPSQERRLVAGAASYAAAVAGPTRDTVPGFRAPQPVSDTLYNSSDTATSDLPPLTSSAMASLKRMSYDSSRLPPSSTNPSSPRQPHTPMPPYPRSPSPSFANQQQYPFSGSANYDIMGKSTYSQENLMLGPDPYPSKENIYPPRTGPLPYETFSSSSRELNIPRGYPQWNSRSYETGAASFPAPTYTSPGDRAGFSLSSTNLVMPTLDPYASTRYSGYTSQPMSRNTSAQSNNALLAQAQRRPSLAATEPLPQLPRFSPRLVANTYQDYDGMRSQEYVPHRYPPTNQGPARKSPRLDFARAALISRLEELPEDLHPFPTRTQRSFNPQAPSFSPRSSYGPYDSPPQPSAPYPTPEMNQSEGGEDMSRSGSGGLRVGNRVIEFGDFPDAIDLALARERVRETWAARENQSSQGVLGLGIRK</sequence>
<feature type="region of interest" description="Disordered" evidence="1">
    <location>
        <begin position="1283"/>
        <end position="1302"/>
    </location>
</feature>
<dbReference type="PANTHER" id="PTHR48187">
    <property type="entry name" value="LD21810P"/>
    <property type="match status" value="1"/>
</dbReference>
<dbReference type="EMBL" id="PDLN01000008">
    <property type="protein sequence ID" value="RDW78214.1"/>
    <property type="molecule type" value="Genomic_DNA"/>
</dbReference>
<dbReference type="InterPro" id="IPR029058">
    <property type="entry name" value="AB_hydrolase_fold"/>
</dbReference>
<gene>
    <name evidence="2" type="ORF">BP5796_06066</name>
</gene>
<name>A0A3D8RWK0_9HELO</name>
<dbReference type="SUPFAM" id="SSF52540">
    <property type="entry name" value="P-loop containing nucleoside triphosphate hydrolases"/>
    <property type="match status" value="1"/>
</dbReference>
<dbReference type="SUPFAM" id="SSF53474">
    <property type="entry name" value="alpha/beta-Hydrolases"/>
    <property type="match status" value="1"/>
</dbReference>
<feature type="compositionally biased region" description="Polar residues" evidence="1">
    <location>
        <begin position="1363"/>
        <end position="1380"/>
    </location>
</feature>
<feature type="region of interest" description="Disordered" evidence="1">
    <location>
        <begin position="994"/>
        <end position="1053"/>
    </location>
</feature>
<dbReference type="GO" id="GO:0043531">
    <property type="term" value="F:ADP binding"/>
    <property type="evidence" value="ECO:0007669"/>
    <property type="project" value="InterPro"/>
</dbReference>
<dbReference type="Gene3D" id="3.40.50.1820">
    <property type="entry name" value="alpha/beta hydrolase"/>
    <property type="match status" value="1"/>
</dbReference>
<organism evidence="2 3">
    <name type="scientific">Coleophoma crateriformis</name>
    <dbReference type="NCBI Taxonomy" id="565419"/>
    <lineage>
        <taxon>Eukaryota</taxon>
        <taxon>Fungi</taxon>
        <taxon>Dikarya</taxon>
        <taxon>Ascomycota</taxon>
        <taxon>Pezizomycotina</taxon>
        <taxon>Leotiomycetes</taxon>
        <taxon>Helotiales</taxon>
        <taxon>Dermateaceae</taxon>
        <taxon>Coleophoma</taxon>
    </lineage>
</organism>
<protein>
    <recommendedName>
        <fullName evidence="4">DUF676 domain-containing protein</fullName>
    </recommendedName>
</protein>
<comment type="caution">
    <text evidence="2">The sequence shown here is derived from an EMBL/GenBank/DDBJ whole genome shotgun (WGS) entry which is preliminary data.</text>
</comment>
<feature type="compositionally biased region" description="Polar residues" evidence="1">
    <location>
        <begin position="1111"/>
        <end position="1128"/>
    </location>
</feature>
<evidence type="ECO:0000313" key="2">
    <source>
        <dbReference type="EMBL" id="RDW78214.1"/>
    </source>
</evidence>
<dbReference type="OrthoDB" id="5086500at2759"/>
<feature type="compositionally biased region" description="Pro residues" evidence="1">
    <location>
        <begin position="1129"/>
        <end position="1140"/>
    </location>
</feature>
<proteinExistence type="predicted"/>
<feature type="region of interest" description="Disordered" evidence="1">
    <location>
        <begin position="1318"/>
        <end position="1339"/>
    </location>
</feature>
<reference evidence="2 3" key="1">
    <citation type="journal article" date="2018" name="IMA Fungus">
        <title>IMA Genome-F 9: Draft genome sequence of Annulohypoxylon stygium, Aspergillus mulundensis, Berkeleyomyces basicola (syn. Thielaviopsis basicola), Ceratocystis smalleyi, two Cercospora beticola strains, Coleophoma cylindrospora, Fusarium fracticaudum, Phialophora cf. hyalina, and Morchella septimelata.</title>
        <authorList>
            <person name="Wingfield B.D."/>
            <person name="Bills G.F."/>
            <person name="Dong Y."/>
            <person name="Huang W."/>
            <person name="Nel W.J."/>
            <person name="Swalarsk-Parry B.S."/>
            <person name="Vaghefi N."/>
            <person name="Wilken P.M."/>
            <person name="An Z."/>
            <person name="de Beer Z.W."/>
            <person name="De Vos L."/>
            <person name="Chen L."/>
            <person name="Duong T.A."/>
            <person name="Gao Y."/>
            <person name="Hammerbacher A."/>
            <person name="Kikkert J.R."/>
            <person name="Li Y."/>
            <person name="Li H."/>
            <person name="Li K."/>
            <person name="Li Q."/>
            <person name="Liu X."/>
            <person name="Ma X."/>
            <person name="Naidoo K."/>
            <person name="Pethybridge S.J."/>
            <person name="Sun J."/>
            <person name="Steenkamp E.T."/>
            <person name="van der Nest M.A."/>
            <person name="van Wyk S."/>
            <person name="Wingfield M.J."/>
            <person name="Xiong C."/>
            <person name="Yue Q."/>
            <person name="Zhang X."/>
        </authorList>
    </citation>
    <scope>NUCLEOTIDE SEQUENCE [LARGE SCALE GENOMIC DNA]</scope>
    <source>
        <strain evidence="2 3">BP5796</strain>
    </source>
</reference>
<feature type="region of interest" description="Disordered" evidence="1">
    <location>
        <begin position="918"/>
        <end position="942"/>
    </location>
</feature>
<feature type="compositionally biased region" description="Polar residues" evidence="1">
    <location>
        <begin position="1080"/>
        <end position="1103"/>
    </location>
</feature>
<feature type="compositionally biased region" description="Polar residues" evidence="1">
    <location>
        <begin position="929"/>
        <end position="942"/>
    </location>
</feature>
<accession>A0A3D8RWK0</accession>
<dbReference type="PANTHER" id="PTHR48187:SF2">
    <property type="entry name" value="LD21810P"/>
    <property type="match status" value="1"/>
</dbReference>
<evidence type="ECO:0000256" key="1">
    <source>
        <dbReference type="SAM" id="MobiDB-lite"/>
    </source>
</evidence>
<feature type="compositionally biased region" description="Polar residues" evidence="1">
    <location>
        <begin position="994"/>
        <end position="1015"/>
    </location>
</feature>
<dbReference type="InterPro" id="IPR027417">
    <property type="entry name" value="P-loop_NTPase"/>
</dbReference>
<evidence type="ECO:0008006" key="4">
    <source>
        <dbReference type="Google" id="ProtNLM"/>
    </source>
</evidence>
<dbReference type="Proteomes" id="UP000256328">
    <property type="component" value="Unassembled WGS sequence"/>
</dbReference>
<dbReference type="Gene3D" id="3.40.50.300">
    <property type="entry name" value="P-loop containing nucleotide triphosphate hydrolases"/>
    <property type="match status" value="1"/>
</dbReference>
<feature type="region of interest" description="Disordered" evidence="1">
    <location>
        <begin position="1067"/>
        <end position="1156"/>
    </location>
</feature>
<feature type="compositionally biased region" description="Polar residues" evidence="1">
    <location>
        <begin position="1144"/>
        <end position="1156"/>
    </location>
</feature>
<keyword evidence="3" id="KW-1185">Reference proteome</keyword>
<feature type="region of interest" description="Disordered" evidence="1">
    <location>
        <begin position="1356"/>
        <end position="1419"/>
    </location>
</feature>